<proteinExistence type="predicted"/>
<protein>
    <submittedName>
        <fullName evidence="1">Uncharacterized protein</fullName>
    </submittedName>
</protein>
<dbReference type="EMBL" id="ML976033">
    <property type="protein sequence ID" value="KAF1942620.1"/>
    <property type="molecule type" value="Genomic_DNA"/>
</dbReference>
<gene>
    <name evidence="1" type="ORF">EJ02DRAFT_163129</name>
</gene>
<sequence length="77" mass="8762">MSKVTHILTSRVAQRFRIPRVVSSTERWFSNKSFTKYRAWAHSSVLIRSRLILGKFLILSNSMPNTAGPSPEFRPGG</sequence>
<dbReference type="Proteomes" id="UP000800038">
    <property type="component" value="Unassembled WGS sequence"/>
</dbReference>
<dbReference type="AlphaFoldDB" id="A0A6A5SS49"/>
<keyword evidence="2" id="KW-1185">Reference proteome</keyword>
<name>A0A6A5SS49_9PLEO</name>
<reference evidence="1" key="1">
    <citation type="journal article" date="2020" name="Stud. Mycol.">
        <title>101 Dothideomycetes genomes: a test case for predicting lifestyles and emergence of pathogens.</title>
        <authorList>
            <person name="Haridas S."/>
            <person name="Albert R."/>
            <person name="Binder M."/>
            <person name="Bloem J."/>
            <person name="Labutti K."/>
            <person name="Salamov A."/>
            <person name="Andreopoulos B."/>
            <person name="Baker S."/>
            <person name="Barry K."/>
            <person name="Bills G."/>
            <person name="Bluhm B."/>
            <person name="Cannon C."/>
            <person name="Castanera R."/>
            <person name="Culley D."/>
            <person name="Daum C."/>
            <person name="Ezra D."/>
            <person name="Gonzalez J."/>
            <person name="Henrissat B."/>
            <person name="Kuo A."/>
            <person name="Liang C."/>
            <person name="Lipzen A."/>
            <person name="Lutzoni F."/>
            <person name="Magnuson J."/>
            <person name="Mondo S."/>
            <person name="Nolan M."/>
            <person name="Ohm R."/>
            <person name="Pangilinan J."/>
            <person name="Park H.-J."/>
            <person name="Ramirez L."/>
            <person name="Alfaro M."/>
            <person name="Sun H."/>
            <person name="Tritt A."/>
            <person name="Yoshinaga Y."/>
            <person name="Zwiers L.-H."/>
            <person name="Turgeon B."/>
            <person name="Goodwin S."/>
            <person name="Spatafora J."/>
            <person name="Crous P."/>
            <person name="Grigoriev I."/>
        </authorList>
    </citation>
    <scope>NUCLEOTIDE SEQUENCE</scope>
    <source>
        <strain evidence="1">CBS 161.51</strain>
    </source>
</reference>
<organism evidence="1 2">
    <name type="scientific">Clathrospora elynae</name>
    <dbReference type="NCBI Taxonomy" id="706981"/>
    <lineage>
        <taxon>Eukaryota</taxon>
        <taxon>Fungi</taxon>
        <taxon>Dikarya</taxon>
        <taxon>Ascomycota</taxon>
        <taxon>Pezizomycotina</taxon>
        <taxon>Dothideomycetes</taxon>
        <taxon>Pleosporomycetidae</taxon>
        <taxon>Pleosporales</taxon>
        <taxon>Diademaceae</taxon>
        <taxon>Clathrospora</taxon>
    </lineage>
</organism>
<evidence type="ECO:0000313" key="2">
    <source>
        <dbReference type="Proteomes" id="UP000800038"/>
    </source>
</evidence>
<accession>A0A6A5SS49</accession>
<evidence type="ECO:0000313" key="1">
    <source>
        <dbReference type="EMBL" id="KAF1942620.1"/>
    </source>
</evidence>